<feature type="transmembrane region" description="Helical" evidence="1">
    <location>
        <begin position="6"/>
        <end position="25"/>
    </location>
</feature>
<comment type="caution">
    <text evidence="2">The sequence shown here is derived from an EMBL/GenBank/DDBJ whole genome shotgun (WGS) entry which is preliminary data.</text>
</comment>
<reference evidence="2" key="1">
    <citation type="submission" date="2023-05" db="EMBL/GenBank/DDBJ databases">
        <title>Streptantibioticus silvisoli sp. nov., acidotolerant actinomycetes 1 from pine litter.</title>
        <authorList>
            <person name="Swiecimska M."/>
            <person name="Golinska P."/>
            <person name="Sangal V."/>
            <person name="Wachnowicz B."/>
            <person name="Goodfellow M."/>
        </authorList>
    </citation>
    <scope>NUCLEOTIDE SEQUENCE</scope>
    <source>
        <strain evidence="2">SL13</strain>
    </source>
</reference>
<gene>
    <name evidence="2" type="ORF">POF50_021680</name>
</gene>
<keyword evidence="1" id="KW-1133">Transmembrane helix</keyword>
<evidence type="ECO:0000256" key="1">
    <source>
        <dbReference type="SAM" id="Phobius"/>
    </source>
</evidence>
<dbReference type="EMBL" id="JABXJJ020000027">
    <property type="protein sequence ID" value="MDI5971912.1"/>
    <property type="molecule type" value="Genomic_DNA"/>
</dbReference>
<keyword evidence="1" id="KW-0472">Membrane</keyword>
<evidence type="ECO:0000313" key="2">
    <source>
        <dbReference type="EMBL" id="MDI5971912.1"/>
    </source>
</evidence>
<sequence length="145" mass="16088">MDVNVIVLYVLPLPLFFIFVIVMGLRAKAKGLRRRKEYLAAQWHQLQAAVAHGRSEGAHLLQVVQVYQKARTGSKAIITWCDSGQQQDAWFANQYVADGQFLLVRAASGYGPHTGNPNVLFVHPQDVRASADPWAAHAAAALRKR</sequence>
<protein>
    <submittedName>
        <fullName evidence="2">Uncharacterized protein</fullName>
    </submittedName>
</protein>
<dbReference type="RefSeq" id="WP_271315898.1">
    <property type="nucleotide sequence ID" value="NZ_JABXJJ020000027.1"/>
</dbReference>
<dbReference type="AlphaFoldDB" id="A0AA90H7E3"/>
<accession>A0AA90H7E3</accession>
<keyword evidence="1" id="KW-0812">Transmembrane</keyword>
<proteinExistence type="predicted"/>
<organism evidence="2">
    <name type="scientific">Streptantibioticus silvisoli</name>
    <dbReference type="NCBI Taxonomy" id="2705255"/>
    <lineage>
        <taxon>Bacteria</taxon>
        <taxon>Bacillati</taxon>
        <taxon>Actinomycetota</taxon>
        <taxon>Actinomycetes</taxon>
        <taxon>Kitasatosporales</taxon>
        <taxon>Streptomycetaceae</taxon>
        <taxon>Streptantibioticus</taxon>
    </lineage>
</organism>
<name>A0AA90H7E3_9ACTN</name>